<dbReference type="PIRSF" id="PIRSF005962">
    <property type="entry name" value="Pept_M20D_amidohydro"/>
    <property type="match status" value="1"/>
</dbReference>
<proteinExistence type="predicted"/>
<dbReference type="Pfam" id="PF01546">
    <property type="entry name" value="Peptidase_M20"/>
    <property type="match status" value="1"/>
</dbReference>
<feature type="chain" id="PRO_5046534654" evidence="2">
    <location>
        <begin position="44"/>
        <end position="471"/>
    </location>
</feature>
<protein>
    <submittedName>
        <fullName evidence="4">M20 family metallopeptidase</fullName>
    </submittedName>
</protein>
<keyword evidence="1" id="KW-0378">Hydrolase</keyword>
<evidence type="ECO:0000313" key="5">
    <source>
        <dbReference type="Proteomes" id="UP001501588"/>
    </source>
</evidence>
<dbReference type="InterPro" id="IPR036264">
    <property type="entry name" value="Bact_exopeptidase_dim_dom"/>
</dbReference>
<evidence type="ECO:0000313" key="4">
    <source>
        <dbReference type="EMBL" id="GAA0569389.1"/>
    </source>
</evidence>
<gene>
    <name evidence="4" type="ORF">GCM10009416_04740</name>
</gene>
<dbReference type="NCBIfam" id="TIGR01891">
    <property type="entry name" value="amidohydrolases"/>
    <property type="match status" value="1"/>
</dbReference>
<feature type="domain" description="Peptidase M20 dimerisation" evidence="3">
    <location>
        <begin position="256"/>
        <end position="353"/>
    </location>
</feature>
<feature type="signal peptide" evidence="2">
    <location>
        <begin position="1"/>
        <end position="43"/>
    </location>
</feature>
<dbReference type="Pfam" id="PF07687">
    <property type="entry name" value="M20_dimer"/>
    <property type="match status" value="1"/>
</dbReference>
<dbReference type="RefSeq" id="WP_343893536.1">
    <property type="nucleotide sequence ID" value="NZ_BAAAFZ010000007.1"/>
</dbReference>
<evidence type="ECO:0000256" key="1">
    <source>
        <dbReference type="ARBA" id="ARBA00022801"/>
    </source>
</evidence>
<evidence type="ECO:0000259" key="3">
    <source>
        <dbReference type="Pfam" id="PF07687"/>
    </source>
</evidence>
<dbReference type="Gene3D" id="3.30.70.360">
    <property type="match status" value="1"/>
</dbReference>
<dbReference type="SUPFAM" id="SSF55031">
    <property type="entry name" value="Bacterial exopeptidase dimerisation domain"/>
    <property type="match status" value="1"/>
</dbReference>
<reference evidence="5" key="1">
    <citation type="journal article" date="2019" name="Int. J. Syst. Evol. Microbiol.">
        <title>The Global Catalogue of Microorganisms (GCM) 10K type strain sequencing project: providing services to taxonomists for standard genome sequencing and annotation.</title>
        <authorList>
            <consortium name="The Broad Institute Genomics Platform"/>
            <consortium name="The Broad Institute Genome Sequencing Center for Infectious Disease"/>
            <person name="Wu L."/>
            <person name="Ma J."/>
        </authorList>
    </citation>
    <scope>NUCLEOTIDE SEQUENCE [LARGE SCALE GENOMIC DNA]</scope>
    <source>
        <strain evidence="5">JCM 9933</strain>
    </source>
</reference>
<dbReference type="PANTHER" id="PTHR11014:SF63">
    <property type="entry name" value="METALLOPEPTIDASE, PUTATIVE (AFU_ORTHOLOGUE AFUA_6G09600)-RELATED"/>
    <property type="match status" value="1"/>
</dbReference>
<name>A0ABP3PKE3_9PROT</name>
<dbReference type="SUPFAM" id="SSF53187">
    <property type="entry name" value="Zn-dependent exopeptidases"/>
    <property type="match status" value="1"/>
</dbReference>
<dbReference type="Proteomes" id="UP001501588">
    <property type="component" value="Unassembled WGS sequence"/>
</dbReference>
<dbReference type="PROSITE" id="PS51318">
    <property type="entry name" value="TAT"/>
    <property type="match status" value="1"/>
</dbReference>
<evidence type="ECO:0000256" key="2">
    <source>
        <dbReference type="SAM" id="SignalP"/>
    </source>
</evidence>
<dbReference type="PANTHER" id="PTHR11014">
    <property type="entry name" value="PEPTIDASE M20 FAMILY MEMBER"/>
    <property type="match status" value="1"/>
</dbReference>
<dbReference type="InterPro" id="IPR017439">
    <property type="entry name" value="Amidohydrolase"/>
</dbReference>
<organism evidence="4 5">
    <name type="scientific">Craurococcus roseus</name>
    <dbReference type="NCBI Taxonomy" id="77585"/>
    <lineage>
        <taxon>Bacteria</taxon>
        <taxon>Pseudomonadati</taxon>
        <taxon>Pseudomonadota</taxon>
        <taxon>Alphaproteobacteria</taxon>
        <taxon>Acetobacterales</taxon>
        <taxon>Acetobacteraceae</taxon>
        <taxon>Craurococcus</taxon>
    </lineage>
</organism>
<dbReference type="InterPro" id="IPR006311">
    <property type="entry name" value="TAT_signal"/>
</dbReference>
<dbReference type="InterPro" id="IPR002933">
    <property type="entry name" value="Peptidase_M20"/>
</dbReference>
<comment type="caution">
    <text evidence="4">The sequence shown here is derived from an EMBL/GenBank/DDBJ whole genome shotgun (WGS) entry which is preliminary data.</text>
</comment>
<sequence>MLRLRPLLGSAPRAPLTAGAVAPAATRRGFLAACACCAAGALAAPRFAAAHVPPGPASALHARLDAAASAIEGRMIAWRRDIHSNPELGNQEHRTAALVAAHLRRLGFEVREGVAATGVVATLRGGAGDGPVVALRADMDALPAQEPEGLPFASRRRATWDGAEVPVMHACGHDCHVAILMAAAEVLALHRAEMRGTAVLLFQPAEEGLPGGEIGGARRMLAEGAFDSPRPDMVFGLHVLTSMTTGQIAYRPGPAHASSDTFRITVRGRQAHGAMPWDGVDPVVIAGQIVTALQTIQSRQVDVNDPSVLTIGTIHGGTRHNIVPDRVELSGTLRTYDEGRRAFMQRRVKALAEGVAQGMDGAAEVVWEPGGYAALVNDPALADRMAPSLARVAGRDGLRINPRHTASEDFAFLAQRAPGLFFWVGVTPPGQDPARAAPNHSPHFTVDEAGLLVGLRAMLHLVADATGSGMA</sequence>
<keyword evidence="2" id="KW-0732">Signal</keyword>
<accession>A0ABP3PKE3</accession>
<dbReference type="Gene3D" id="3.40.630.10">
    <property type="entry name" value="Zn peptidases"/>
    <property type="match status" value="1"/>
</dbReference>
<dbReference type="InterPro" id="IPR011650">
    <property type="entry name" value="Peptidase_M20_dimer"/>
</dbReference>
<keyword evidence="5" id="KW-1185">Reference proteome</keyword>
<dbReference type="EMBL" id="BAAAFZ010000007">
    <property type="protein sequence ID" value="GAA0569389.1"/>
    <property type="molecule type" value="Genomic_DNA"/>
</dbReference>